<sequence length="253" mass="27371">MEETISLQEIFRTLRKRISLITTITLLAVAVSALVTYLLMTPKYDASTQILVNQANMNNTSLYANNAVQTNVQLVDTYSVIINNPTVLNQVIQKLNLNMTADQLKGMLKVSTVQNSQVFTVTAETKSPSQSVAIVNSVAQAFKSQVQKVMNVDNVSILSQATFSSSNTPVSPKPTINLAIAFVVGLMVSVGLAFLLEYLDNTIKTEEDIEKVLGLPVLGAISEIKQHHEKGSEASSHAAGHQKVRGGGRVEAK</sequence>
<dbReference type="GO" id="GO:0004713">
    <property type="term" value="F:protein tyrosine kinase activity"/>
    <property type="evidence" value="ECO:0007669"/>
    <property type="project" value="TreeGrafter"/>
</dbReference>
<evidence type="ECO:0000259" key="9">
    <source>
        <dbReference type="Pfam" id="PF02706"/>
    </source>
</evidence>
<proteinExistence type="inferred from homology"/>
<gene>
    <name evidence="11" type="primary">capA</name>
    <name evidence="11" type="ORF">GCM10007968_32400</name>
</gene>
<feature type="domain" description="Tyrosine-protein kinase G-rich" evidence="10">
    <location>
        <begin position="143"/>
        <end position="195"/>
    </location>
</feature>
<keyword evidence="4 8" id="KW-0812">Transmembrane</keyword>
<keyword evidence="5 8" id="KW-1133">Transmembrane helix</keyword>
<dbReference type="Pfam" id="PF13807">
    <property type="entry name" value="GNVR"/>
    <property type="match status" value="1"/>
</dbReference>
<dbReference type="Pfam" id="PF02706">
    <property type="entry name" value="Wzz"/>
    <property type="match status" value="1"/>
</dbReference>
<dbReference type="RefSeq" id="WP_188805314.1">
    <property type="nucleotide sequence ID" value="NZ_BMOK01000027.1"/>
</dbReference>
<organism evidence="11 12">
    <name type="scientific">Sporolactobacillus putidus</name>
    <dbReference type="NCBI Taxonomy" id="492735"/>
    <lineage>
        <taxon>Bacteria</taxon>
        <taxon>Bacillati</taxon>
        <taxon>Bacillota</taxon>
        <taxon>Bacilli</taxon>
        <taxon>Bacillales</taxon>
        <taxon>Sporolactobacillaceae</taxon>
        <taxon>Sporolactobacillus</taxon>
    </lineage>
</organism>
<comment type="subcellular location">
    <subcellularLocation>
        <location evidence="1">Cell membrane</location>
        <topology evidence="1">Multi-pass membrane protein</topology>
    </subcellularLocation>
</comment>
<evidence type="ECO:0000256" key="7">
    <source>
        <dbReference type="SAM" id="MobiDB-lite"/>
    </source>
</evidence>
<evidence type="ECO:0000313" key="11">
    <source>
        <dbReference type="EMBL" id="GGL65915.1"/>
    </source>
</evidence>
<feature type="transmembrane region" description="Helical" evidence="8">
    <location>
        <begin position="176"/>
        <end position="196"/>
    </location>
</feature>
<evidence type="ECO:0000313" key="12">
    <source>
        <dbReference type="Proteomes" id="UP000654670"/>
    </source>
</evidence>
<feature type="transmembrane region" description="Helical" evidence="8">
    <location>
        <begin position="20"/>
        <end position="40"/>
    </location>
</feature>
<evidence type="ECO:0000256" key="8">
    <source>
        <dbReference type="SAM" id="Phobius"/>
    </source>
</evidence>
<dbReference type="PANTHER" id="PTHR32309">
    <property type="entry name" value="TYROSINE-PROTEIN KINASE"/>
    <property type="match status" value="1"/>
</dbReference>
<dbReference type="GO" id="GO:0005886">
    <property type="term" value="C:plasma membrane"/>
    <property type="evidence" value="ECO:0007669"/>
    <property type="project" value="UniProtKB-SubCell"/>
</dbReference>
<dbReference type="Proteomes" id="UP000654670">
    <property type="component" value="Unassembled WGS sequence"/>
</dbReference>
<dbReference type="InterPro" id="IPR032807">
    <property type="entry name" value="GNVR"/>
</dbReference>
<dbReference type="InterPro" id="IPR003856">
    <property type="entry name" value="LPS_length_determ_N"/>
</dbReference>
<evidence type="ECO:0000256" key="5">
    <source>
        <dbReference type="ARBA" id="ARBA00022989"/>
    </source>
</evidence>
<dbReference type="InterPro" id="IPR050445">
    <property type="entry name" value="Bact_polysacc_biosynth/exp"/>
</dbReference>
<reference evidence="11" key="2">
    <citation type="submission" date="2020-09" db="EMBL/GenBank/DDBJ databases">
        <authorList>
            <person name="Sun Q."/>
            <person name="Ohkuma M."/>
        </authorList>
    </citation>
    <scope>NUCLEOTIDE SEQUENCE</scope>
    <source>
        <strain evidence="11">JCM 15325</strain>
    </source>
</reference>
<feature type="region of interest" description="Disordered" evidence="7">
    <location>
        <begin position="226"/>
        <end position="253"/>
    </location>
</feature>
<accession>A0A917W5Z2</accession>
<keyword evidence="3" id="KW-1003">Cell membrane</keyword>
<comment type="similarity">
    <text evidence="2">Belongs to the CpsC/CapA family.</text>
</comment>
<keyword evidence="6 8" id="KW-0472">Membrane</keyword>
<dbReference type="InterPro" id="IPR027417">
    <property type="entry name" value="P-loop_NTPase"/>
</dbReference>
<evidence type="ECO:0000256" key="6">
    <source>
        <dbReference type="ARBA" id="ARBA00023136"/>
    </source>
</evidence>
<evidence type="ECO:0000256" key="1">
    <source>
        <dbReference type="ARBA" id="ARBA00004651"/>
    </source>
</evidence>
<protein>
    <submittedName>
        <fullName evidence="11">Capsular polysaccharide biosynthesis protein</fullName>
    </submittedName>
</protein>
<keyword evidence="12" id="KW-1185">Reference proteome</keyword>
<evidence type="ECO:0000256" key="3">
    <source>
        <dbReference type="ARBA" id="ARBA00022475"/>
    </source>
</evidence>
<evidence type="ECO:0000256" key="4">
    <source>
        <dbReference type="ARBA" id="ARBA00022692"/>
    </source>
</evidence>
<dbReference type="PANTHER" id="PTHR32309:SF13">
    <property type="entry name" value="FERRIC ENTEROBACTIN TRANSPORT PROTEIN FEPE"/>
    <property type="match status" value="1"/>
</dbReference>
<evidence type="ECO:0000259" key="10">
    <source>
        <dbReference type="Pfam" id="PF13807"/>
    </source>
</evidence>
<reference evidence="11" key="1">
    <citation type="journal article" date="2014" name="Int. J. Syst. Evol. Microbiol.">
        <title>Complete genome sequence of Corynebacterium casei LMG S-19264T (=DSM 44701T), isolated from a smear-ripened cheese.</title>
        <authorList>
            <consortium name="US DOE Joint Genome Institute (JGI-PGF)"/>
            <person name="Walter F."/>
            <person name="Albersmeier A."/>
            <person name="Kalinowski J."/>
            <person name="Ruckert C."/>
        </authorList>
    </citation>
    <scope>NUCLEOTIDE SEQUENCE</scope>
    <source>
        <strain evidence="11">JCM 15325</strain>
    </source>
</reference>
<dbReference type="EMBL" id="BMOK01000027">
    <property type="protein sequence ID" value="GGL65915.1"/>
    <property type="molecule type" value="Genomic_DNA"/>
</dbReference>
<dbReference type="AlphaFoldDB" id="A0A917W5Z2"/>
<comment type="caution">
    <text evidence="11">The sequence shown here is derived from an EMBL/GenBank/DDBJ whole genome shotgun (WGS) entry which is preliminary data.</text>
</comment>
<evidence type="ECO:0000256" key="2">
    <source>
        <dbReference type="ARBA" id="ARBA00006683"/>
    </source>
</evidence>
<name>A0A917W5Z2_9BACL</name>
<dbReference type="Gene3D" id="3.40.50.300">
    <property type="entry name" value="P-loop containing nucleotide triphosphate hydrolases"/>
    <property type="match status" value="1"/>
</dbReference>
<feature type="domain" description="Polysaccharide chain length determinant N-terminal" evidence="9">
    <location>
        <begin position="3"/>
        <end position="95"/>
    </location>
</feature>